<evidence type="ECO:0000256" key="1">
    <source>
        <dbReference type="SAM" id="MobiDB-lite"/>
    </source>
</evidence>
<proteinExistence type="predicted"/>
<dbReference type="EMBL" id="LCAH01000007">
    <property type="protein sequence ID" value="KKR86919.1"/>
    <property type="molecule type" value="Genomic_DNA"/>
</dbReference>
<dbReference type="AlphaFoldDB" id="A0A0G0UD90"/>
<feature type="region of interest" description="Disordered" evidence="1">
    <location>
        <begin position="54"/>
        <end position="73"/>
    </location>
</feature>
<dbReference type="Proteomes" id="UP000034616">
    <property type="component" value="Unassembled WGS sequence"/>
</dbReference>
<protein>
    <submittedName>
        <fullName evidence="2">Uncharacterized protein</fullName>
    </submittedName>
</protein>
<name>A0A0G0UD90_9BACT</name>
<evidence type="ECO:0000313" key="2">
    <source>
        <dbReference type="EMBL" id="KKR86919.1"/>
    </source>
</evidence>
<comment type="caution">
    <text evidence="2">The sequence shown here is derived from an EMBL/GenBank/DDBJ whole genome shotgun (WGS) entry which is preliminary data.</text>
</comment>
<feature type="compositionally biased region" description="Polar residues" evidence="1">
    <location>
        <begin position="54"/>
        <end position="63"/>
    </location>
</feature>
<organism evidence="2 3">
    <name type="scientific">Candidatus Uhrbacteria bacterium GW2011_GWC2_41_11</name>
    <dbReference type="NCBI Taxonomy" id="1618985"/>
    <lineage>
        <taxon>Bacteria</taxon>
        <taxon>Candidatus Uhriibacteriota</taxon>
    </lineage>
</organism>
<gene>
    <name evidence="2" type="ORF">UU35_C0007G0065</name>
</gene>
<accession>A0A0G0UD90</accession>
<sequence length="73" mass="7715">MIHIPDLLNFLHNIGSAAEESGTQGWLPSAIGGAFGGLGNIMNSAVHTKIQENAQKAGTSGDQNLEDRANKLW</sequence>
<evidence type="ECO:0000313" key="3">
    <source>
        <dbReference type="Proteomes" id="UP000034616"/>
    </source>
</evidence>
<reference evidence="2 3" key="1">
    <citation type="journal article" date="2015" name="Nature">
        <title>rRNA introns, odd ribosomes, and small enigmatic genomes across a large radiation of phyla.</title>
        <authorList>
            <person name="Brown C.T."/>
            <person name="Hug L.A."/>
            <person name="Thomas B.C."/>
            <person name="Sharon I."/>
            <person name="Castelle C.J."/>
            <person name="Singh A."/>
            <person name="Wilkins M.J."/>
            <person name="Williams K.H."/>
            <person name="Banfield J.F."/>
        </authorList>
    </citation>
    <scope>NUCLEOTIDE SEQUENCE [LARGE SCALE GENOMIC DNA]</scope>
</reference>